<dbReference type="RefSeq" id="WP_090829445.1">
    <property type="nucleotide sequence ID" value="NZ_FOBH01000015.1"/>
</dbReference>
<dbReference type="InterPro" id="IPR036412">
    <property type="entry name" value="HAD-like_sf"/>
</dbReference>
<protein>
    <submittedName>
        <fullName evidence="4">HAD-superfamily subfamily IB hydrolase, TIGR01490</fullName>
    </submittedName>
</protein>
<dbReference type="GO" id="GO:0046872">
    <property type="term" value="F:metal ion binding"/>
    <property type="evidence" value="ECO:0007669"/>
    <property type="project" value="UniProtKB-KW"/>
</dbReference>
<keyword evidence="2 4" id="KW-0378">Hydrolase</keyword>
<keyword evidence="1" id="KW-0479">Metal-binding</keyword>
<dbReference type="EMBL" id="FOBH01000015">
    <property type="protein sequence ID" value="SEL55053.1"/>
    <property type="molecule type" value="Genomic_DNA"/>
</dbReference>
<evidence type="ECO:0000256" key="1">
    <source>
        <dbReference type="ARBA" id="ARBA00022723"/>
    </source>
</evidence>
<proteinExistence type="predicted"/>
<keyword evidence="5" id="KW-1185">Reference proteome</keyword>
<dbReference type="InterPro" id="IPR050582">
    <property type="entry name" value="HAD-like_SerB"/>
</dbReference>
<organism evidence="4 5">
    <name type="scientific">Nitrosovibrio tenuis</name>
    <dbReference type="NCBI Taxonomy" id="1233"/>
    <lineage>
        <taxon>Bacteria</taxon>
        <taxon>Pseudomonadati</taxon>
        <taxon>Pseudomonadota</taxon>
        <taxon>Betaproteobacteria</taxon>
        <taxon>Nitrosomonadales</taxon>
        <taxon>Nitrosomonadaceae</taxon>
        <taxon>Nitrosovibrio</taxon>
    </lineage>
</organism>
<name>A0A1H7R4D9_9PROT</name>
<evidence type="ECO:0000256" key="2">
    <source>
        <dbReference type="ARBA" id="ARBA00022801"/>
    </source>
</evidence>
<dbReference type="OrthoDB" id="9784466at2"/>
<dbReference type="NCBIfam" id="TIGR01488">
    <property type="entry name" value="HAD-SF-IB"/>
    <property type="match status" value="1"/>
</dbReference>
<dbReference type="Gene3D" id="3.40.50.1000">
    <property type="entry name" value="HAD superfamily/HAD-like"/>
    <property type="match status" value="1"/>
</dbReference>
<sequence>MNLALFDLDNTLLAGDSDFEWAQFLIEKRVLDREVYEARNMEFYEQYKAGTLDIHEFLDFQLKPLSRHPRNQLDAWHSEFMKNRIAQLITPGARELIKRHMLGRDLCVIITATNSFVTGPIARALGINHLIATEPEQEDGEFTGKVLGVPCFREGKIARLESWLDEHNLTWLSFLESWFYSDSLNDIPLLNKVTHPVAVDPDATLKGYAEKKAWPVISLR</sequence>
<dbReference type="GO" id="GO:0016787">
    <property type="term" value="F:hydrolase activity"/>
    <property type="evidence" value="ECO:0007669"/>
    <property type="project" value="UniProtKB-KW"/>
</dbReference>
<evidence type="ECO:0000313" key="4">
    <source>
        <dbReference type="EMBL" id="SEL55053.1"/>
    </source>
</evidence>
<keyword evidence="3" id="KW-0460">Magnesium</keyword>
<dbReference type="PANTHER" id="PTHR43344:SF13">
    <property type="entry name" value="PHOSPHATASE RV3661-RELATED"/>
    <property type="match status" value="1"/>
</dbReference>
<dbReference type="AlphaFoldDB" id="A0A1H7R4D9"/>
<dbReference type="SUPFAM" id="SSF56784">
    <property type="entry name" value="HAD-like"/>
    <property type="match status" value="1"/>
</dbReference>
<reference evidence="4 5" key="1">
    <citation type="submission" date="2016-10" db="EMBL/GenBank/DDBJ databases">
        <authorList>
            <person name="de Groot N.N."/>
        </authorList>
    </citation>
    <scope>NUCLEOTIDE SEQUENCE [LARGE SCALE GENOMIC DNA]</scope>
    <source>
        <strain evidence="4 5">Nv1</strain>
    </source>
</reference>
<dbReference type="NCBIfam" id="TIGR01490">
    <property type="entry name" value="HAD-SF-IB-hyp1"/>
    <property type="match status" value="1"/>
</dbReference>
<dbReference type="STRING" id="1233.SAMN05216387_1155"/>
<evidence type="ECO:0000313" key="5">
    <source>
        <dbReference type="Proteomes" id="UP000198620"/>
    </source>
</evidence>
<dbReference type="PANTHER" id="PTHR43344">
    <property type="entry name" value="PHOSPHOSERINE PHOSPHATASE"/>
    <property type="match status" value="1"/>
</dbReference>
<dbReference type="InterPro" id="IPR006385">
    <property type="entry name" value="HAD_hydro_SerB1"/>
</dbReference>
<dbReference type="Proteomes" id="UP000198620">
    <property type="component" value="Unassembled WGS sequence"/>
</dbReference>
<dbReference type="Pfam" id="PF12710">
    <property type="entry name" value="HAD"/>
    <property type="match status" value="1"/>
</dbReference>
<dbReference type="CDD" id="cd02612">
    <property type="entry name" value="HAD_PGPPase"/>
    <property type="match status" value="1"/>
</dbReference>
<gene>
    <name evidence="4" type="ORF">SAMN05216387_1155</name>
</gene>
<dbReference type="InterPro" id="IPR023214">
    <property type="entry name" value="HAD_sf"/>
</dbReference>
<dbReference type="Gene3D" id="1.20.1440.100">
    <property type="entry name" value="SG protein - dephosphorylation function"/>
    <property type="match status" value="1"/>
</dbReference>
<accession>A0A1H7R4D9</accession>
<evidence type="ECO:0000256" key="3">
    <source>
        <dbReference type="ARBA" id="ARBA00022842"/>
    </source>
</evidence>